<feature type="domain" description="PAC" evidence="4">
    <location>
        <begin position="148"/>
        <end position="200"/>
    </location>
</feature>
<dbReference type="PROSITE" id="PS50112">
    <property type="entry name" value="PAS"/>
    <property type="match status" value="1"/>
</dbReference>
<evidence type="ECO:0000313" key="6">
    <source>
        <dbReference type="EMBL" id="MBK7424281.1"/>
    </source>
</evidence>
<dbReference type="Pfam" id="PF00990">
    <property type="entry name" value="GGDEF"/>
    <property type="match status" value="1"/>
</dbReference>
<feature type="domain" description="PAS" evidence="3">
    <location>
        <begin position="226"/>
        <end position="286"/>
    </location>
</feature>
<dbReference type="InterPro" id="IPR000160">
    <property type="entry name" value="GGDEF_dom"/>
</dbReference>
<evidence type="ECO:0000256" key="1">
    <source>
        <dbReference type="SAM" id="Coils"/>
    </source>
</evidence>
<dbReference type="SMART" id="SM00267">
    <property type="entry name" value="GGDEF"/>
    <property type="match status" value="1"/>
</dbReference>
<feature type="transmembrane region" description="Helical" evidence="2">
    <location>
        <begin position="29"/>
        <end position="46"/>
    </location>
</feature>
<dbReference type="NCBIfam" id="TIGR00254">
    <property type="entry name" value="GGDEF"/>
    <property type="match status" value="1"/>
</dbReference>
<feature type="domain" description="GGDEF" evidence="5">
    <location>
        <begin position="380"/>
        <end position="513"/>
    </location>
</feature>
<dbReference type="GO" id="GO:0006355">
    <property type="term" value="P:regulation of DNA-templated transcription"/>
    <property type="evidence" value="ECO:0007669"/>
    <property type="project" value="InterPro"/>
</dbReference>
<keyword evidence="2" id="KW-0812">Transmembrane</keyword>
<reference evidence="6" key="1">
    <citation type="submission" date="2020-10" db="EMBL/GenBank/DDBJ databases">
        <title>Connecting structure to function with the recovery of over 1000 high-quality activated sludge metagenome-assembled genomes encoding full-length rRNA genes using long-read sequencing.</title>
        <authorList>
            <person name="Singleton C.M."/>
            <person name="Petriglieri F."/>
            <person name="Kristensen J.M."/>
            <person name="Kirkegaard R.H."/>
            <person name="Michaelsen T.Y."/>
            <person name="Andersen M.H."/>
            <person name="Karst S.M."/>
            <person name="Dueholm M.S."/>
            <person name="Nielsen P.H."/>
            <person name="Albertsen M."/>
        </authorList>
    </citation>
    <scope>NUCLEOTIDE SEQUENCE</scope>
    <source>
        <strain evidence="6">EsbW_18-Q3-R4-48_MAXAC.044</strain>
    </source>
</reference>
<dbReference type="InterPro" id="IPR035965">
    <property type="entry name" value="PAS-like_dom_sf"/>
</dbReference>
<dbReference type="Proteomes" id="UP000886602">
    <property type="component" value="Unassembled WGS sequence"/>
</dbReference>
<dbReference type="NCBIfam" id="TIGR00229">
    <property type="entry name" value="sensory_box"/>
    <property type="match status" value="1"/>
</dbReference>
<dbReference type="Pfam" id="PF08448">
    <property type="entry name" value="PAS_4"/>
    <property type="match status" value="1"/>
</dbReference>
<feature type="transmembrane region" description="Helical" evidence="2">
    <location>
        <begin position="53"/>
        <end position="73"/>
    </location>
</feature>
<dbReference type="InterPro" id="IPR000700">
    <property type="entry name" value="PAS-assoc_C"/>
</dbReference>
<proteinExistence type="predicted"/>
<comment type="caution">
    <text evidence="6">The sequence shown here is derived from an EMBL/GenBank/DDBJ whole genome shotgun (WGS) entry which is preliminary data.</text>
</comment>
<keyword evidence="2" id="KW-0472">Membrane</keyword>
<dbReference type="PANTHER" id="PTHR44757:SF2">
    <property type="entry name" value="BIOFILM ARCHITECTURE MAINTENANCE PROTEIN MBAA"/>
    <property type="match status" value="1"/>
</dbReference>
<organism evidence="6 7">
    <name type="scientific">Candidatus Propionivibrio dominans</name>
    <dbReference type="NCBI Taxonomy" id="2954373"/>
    <lineage>
        <taxon>Bacteria</taxon>
        <taxon>Pseudomonadati</taxon>
        <taxon>Pseudomonadota</taxon>
        <taxon>Betaproteobacteria</taxon>
        <taxon>Rhodocyclales</taxon>
        <taxon>Rhodocyclaceae</taxon>
        <taxon>Propionivibrio</taxon>
    </lineage>
</organism>
<dbReference type="Pfam" id="PF00989">
    <property type="entry name" value="PAS"/>
    <property type="match status" value="1"/>
</dbReference>
<accession>A0A9D7FGC4</accession>
<dbReference type="Gene3D" id="3.30.70.270">
    <property type="match status" value="1"/>
</dbReference>
<evidence type="ECO:0000259" key="5">
    <source>
        <dbReference type="PROSITE" id="PS50887"/>
    </source>
</evidence>
<dbReference type="InterPro" id="IPR052155">
    <property type="entry name" value="Biofilm_reg_signaling"/>
</dbReference>
<feature type="coiled-coil region" evidence="1">
    <location>
        <begin position="206"/>
        <end position="236"/>
    </location>
</feature>
<dbReference type="SMART" id="SM00091">
    <property type="entry name" value="PAS"/>
    <property type="match status" value="1"/>
</dbReference>
<dbReference type="CDD" id="cd01949">
    <property type="entry name" value="GGDEF"/>
    <property type="match status" value="1"/>
</dbReference>
<gene>
    <name evidence="6" type="ORF">IPJ48_15045</name>
</gene>
<dbReference type="Gene3D" id="3.30.450.20">
    <property type="entry name" value="PAS domain"/>
    <property type="match status" value="2"/>
</dbReference>
<dbReference type="AlphaFoldDB" id="A0A9D7FGC4"/>
<dbReference type="CDD" id="cd00130">
    <property type="entry name" value="PAS"/>
    <property type="match status" value="2"/>
</dbReference>
<dbReference type="InterPro" id="IPR000014">
    <property type="entry name" value="PAS"/>
</dbReference>
<dbReference type="FunFam" id="3.30.70.270:FF:000001">
    <property type="entry name" value="Diguanylate cyclase domain protein"/>
    <property type="match status" value="1"/>
</dbReference>
<dbReference type="PROSITE" id="PS50887">
    <property type="entry name" value="GGDEF"/>
    <property type="match status" value="1"/>
</dbReference>
<keyword evidence="1" id="KW-0175">Coiled coil</keyword>
<dbReference type="GO" id="GO:0003824">
    <property type="term" value="F:catalytic activity"/>
    <property type="evidence" value="ECO:0007669"/>
    <property type="project" value="UniProtKB-ARBA"/>
</dbReference>
<dbReference type="InterPro" id="IPR013767">
    <property type="entry name" value="PAS_fold"/>
</dbReference>
<dbReference type="SUPFAM" id="SSF55785">
    <property type="entry name" value="PYP-like sensor domain (PAS domain)"/>
    <property type="match status" value="2"/>
</dbReference>
<evidence type="ECO:0000259" key="3">
    <source>
        <dbReference type="PROSITE" id="PS50112"/>
    </source>
</evidence>
<dbReference type="InterPro" id="IPR029787">
    <property type="entry name" value="Nucleotide_cyclase"/>
</dbReference>
<dbReference type="InterPro" id="IPR043128">
    <property type="entry name" value="Rev_trsase/Diguanyl_cyclase"/>
</dbReference>
<dbReference type="InterPro" id="IPR013656">
    <property type="entry name" value="PAS_4"/>
</dbReference>
<sequence>MVPHFPLIALLLLLPLAWVALNYGLRGTVLAVVLLDSGLVLLIALFDQRDQALHYQFVMIAIALEGLWLGGAVEARNRIMQRYRDFARVSNDLLWETDAEGRLREASGRLAKRGALSLGQSWRSLLCQGSQPHLAALEKALAEQQPFHHLEIAFQGAGDRARWIQLNGLPLLDESGELSGYRGTAVDISRSRRAKALLRNYNKDLLEKVAERTQSLKQTNSELETKERRLQVLLAAAPVGLLELDDADCCRYLNVNGCALTGCTPAQAQGRPILDFVHPDDHDYVKFVWDIKRESTDVQLLEFRLKRTNLWCAAYWIKLSHPDQTMEGTIMVLTNATARRQQDERLWTLAHHDALTELPNRNLFRERIEQALAHARRRENGAAVLWIDLDGFKAVNDSLGHAAGDVLLQKVAQRLKNRIRESDTVARMGGDEFAVILTDITGSGMALQVATEMLASLAEPFALAQGPAHITGSIGVALYPQHADSGEALTQCADMAMYSAKNSGKNQVQVWNGE</sequence>
<dbReference type="EMBL" id="JADJNC010000026">
    <property type="protein sequence ID" value="MBK7424281.1"/>
    <property type="molecule type" value="Genomic_DNA"/>
</dbReference>
<evidence type="ECO:0000313" key="7">
    <source>
        <dbReference type="Proteomes" id="UP000886602"/>
    </source>
</evidence>
<keyword evidence="2" id="KW-1133">Transmembrane helix</keyword>
<dbReference type="SUPFAM" id="SSF55073">
    <property type="entry name" value="Nucleotide cyclase"/>
    <property type="match status" value="1"/>
</dbReference>
<protein>
    <submittedName>
        <fullName evidence="6">Diguanylate cyclase</fullName>
    </submittedName>
</protein>
<dbReference type="PROSITE" id="PS50113">
    <property type="entry name" value="PAC"/>
    <property type="match status" value="1"/>
</dbReference>
<name>A0A9D7FGC4_9RHOO</name>
<dbReference type="PANTHER" id="PTHR44757">
    <property type="entry name" value="DIGUANYLATE CYCLASE DGCP"/>
    <property type="match status" value="1"/>
</dbReference>
<evidence type="ECO:0000256" key="2">
    <source>
        <dbReference type="SAM" id="Phobius"/>
    </source>
</evidence>
<evidence type="ECO:0000259" key="4">
    <source>
        <dbReference type="PROSITE" id="PS50113"/>
    </source>
</evidence>